<evidence type="ECO:0000313" key="11">
    <source>
        <dbReference type="EMBL" id="NYT48993.1"/>
    </source>
</evidence>
<dbReference type="SUPFAM" id="SSF55031">
    <property type="entry name" value="Bacterial exopeptidase dimerisation domain"/>
    <property type="match status" value="1"/>
</dbReference>
<evidence type="ECO:0000256" key="7">
    <source>
        <dbReference type="ARBA" id="ARBA00022801"/>
    </source>
</evidence>
<dbReference type="GO" id="GO:0008777">
    <property type="term" value="F:acetylornithine deacetylase activity"/>
    <property type="evidence" value="ECO:0007669"/>
    <property type="project" value="UniProtKB-EC"/>
</dbReference>
<dbReference type="Gene3D" id="3.30.70.360">
    <property type="match status" value="1"/>
</dbReference>
<dbReference type="NCBIfam" id="TIGR01892">
    <property type="entry name" value="AcOrn-deacetyl"/>
    <property type="match status" value="1"/>
</dbReference>
<dbReference type="InterPro" id="IPR011650">
    <property type="entry name" value="Peptidase_M20_dimer"/>
</dbReference>
<keyword evidence="3" id="KW-0963">Cytoplasm</keyword>
<dbReference type="AlphaFoldDB" id="A0A853FWL4"/>
<dbReference type="PANTHER" id="PTHR43808">
    <property type="entry name" value="ACETYLORNITHINE DEACETYLASE"/>
    <property type="match status" value="1"/>
</dbReference>
<keyword evidence="12" id="KW-1185">Reference proteome</keyword>
<evidence type="ECO:0000259" key="10">
    <source>
        <dbReference type="Pfam" id="PF07687"/>
    </source>
</evidence>
<dbReference type="InterPro" id="IPR002933">
    <property type="entry name" value="Peptidase_M20"/>
</dbReference>
<evidence type="ECO:0000256" key="9">
    <source>
        <dbReference type="ARBA" id="ARBA00023285"/>
    </source>
</evidence>
<evidence type="ECO:0000256" key="6">
    <source>
        <dbReference type="ARBA" id="ARBA00022723"/>
    </source>
</evidence>
<dbReference type="SUPFAM" id="SSF53187">
    <property type="entry name" value="Zn-dependent exopeptidases"/>
    <property type="match status" value="1"/>
</dbReference>
<dbReference type="InterPro" id="IPR010169">
    <property type="entry name" value="AcOrn-deacetyl"/>
</dbReference>
<evidence type="ECO:0000256" key="1">
    <source>
        <dbReference type="ARBA" id="ARBA00004496"/>
    </source>
</evidence>
<evidence type="ECO:0000313" key="12">
    <source>
        <dbReference type="Proteomes" id="UP000559809"/>
    </source>
</evidence>
<organism evidence="11 12">
    <name type="scientific">Parapusillimonas granuli</name>
    <dbReference type="NCBI Taxonomy" id="380911"/>
    <lineage>
        <taxon>Bacteria</taxon>
        <taxon>Pseudomonadati</taxon>
        <taxon>Pseudomonadota</taxon>
        <taxon>Betaproteobacteria</taxon>
        <taxon>Burkholderiales</taxon>
        <taxon>Alcaligenaceae</taxon>
        <taxon>Parapusillimonas</taxon>
    </lineage>
</organism>
<evidence type="ECO:0000256" key="8">
    <source>
        <dbReference type="ARBA" id="ARBA00022833"/>
    </source>
</evidence>
<dbReference type="GO" id="GO:0046872">
    <property type="term" value="F:metal ion binding"/>
    <property type="evidence" value="ECO:0007669"/>
    <property type="project" value="UniProtKB-KW"/>
</dbReference>
<dbReference type="InterPro" id="IPR036264">
    <property type="entry name" value="Bact_exopeptidase_dim_dom"/>
</dbReference>
<dbReference type="Pfam" id="PF01546">
    <property type="entry name" value="Peptidase_M20"/>
    <property type="match status" value="1"/>
</dbReference>
<keyword evidence="9" id="KW-0170">Cobalt</keyword>
<protein>
    <submittedName>
        <fullName evidence="11">Acetylornithine deacetylase</fullName>
        <ecNumber evidence="11">3.5.1.16</ecNumber>
    </submittedName>
</protein>
<comment type="subcellular location">
    <subcellularLocation>
        <location evidence="1">Cytoplasm</location>
    </subcellularLocation>
</comment>
<comment type="caution">
    <text evidence="11">The sequence shown here is derived from an EMBL/GenBank/DDBJ whole genome shotgun (WGS) entry which is preliminary data.</text>
</comment>
<dbReference type="CDD" id="cd03894">
    <property type="entry name" value="M20_ArgE"/>
    <property type="match status" value="1"/>
</dbReference>
<gene>
    <name evidence="11" type="primary">argE</name>
    <name evidence="11" type="ORF">H0A72_06675</name>
</gene>
<keyword evidence="8" id="KW-0862">Zinc</keyword>
<dbReference type="EC" id="3.5.1.16" evidence="11"/>
<keyword evidence="7 11" id="KW-0378">Hydrolase</keyword>
<dbReference type="Proteomes" id="UP000559809">
    <property type="component" value="Unassembled WGS sequence"/>
</dbReference>
<dbReference type="RefSeq" id="WP_180154288.1">
    <property type="nucleotide sequence ID" value="NZ_JACCEM010000003.1"/>
</dbReference>
<name>A0A853FWL4_9BURK</name>
<dbReference type="EMBL" id="JACCEM010000003">
    <property type="protein sequence ID" value="NYT48993.1"/>
    <property type="molecule type" value="Genomic_DNA"/>
</dbReference>
<dbReference type="Pfam" id="PF07687">
    <property type="entry name" value="M20_dimer"/>
    <property type="match status" value="1"/>
</dbReference>
<dbReference type="PANTHER" id="PTHR43808:SF31">
    <property type="entry name" value="N-ACETYL-L-CITRULLINE DEACETYLASE"/>
    <property type="match status" value="1"/>
</dbReference>
<dbReference type="GO" id="GO:0005737">
    <property type="term" value="C:cytoplasm"/>
    <property type="evidence" value="ECO:0007669"/>
    <property type="project" value="UniProtKB-SubCell"/>
</dbReference>
<dbReference type="NCBIfam" id="NF005710">
    <property type="entry name" value="PRK07522.1"/>
    <property type="match status" value="1"/>
</dbReference>
<keyword evidence="4" id="KW-0055">Arginine biosynthesis</keyword>
<keyword evidence="5" id="KW-0028">Amino-acid biosynthesis</keyword>
<dbReference type="Gene3D" id="3.40.630.10">
    <property type="entry name" value="Zn peptidases"/>
    <property type="match status" value="1"/>
</dbReference>
<sequence length="400" mass="43372">MPQASVADQAYPNSAVDWISKLISFDTTSRLSNLDLIDFIRSYLERQGLQCVLTHDRSGKKANLFATVPSASGRTTGGIVLSGHTDVVPVDGQAWTSDPFAASIRDGRLYGRGACDMKGFIGVTLQLVPMMLQARPAQPVHLAYSYDEEVGCVGAPGMIEDLVKRGVNPAGCVVGEPTSMRTIVAHKGINAYRCRVHGHAAHSSLTNRGLNAIEYAARIICMIRDIADGHKADGPFDEAFDVPYTTVQASMIRGGIALNTVPDLCEFEFEYRNLPDTSSEEILSRIRAYIDRDILPRMKDEHPSGRVEIEELAKSPGLDAAEQEAITQLVRALTNDHEVRKVAYGTEAGLFQKAGVPAVICGPGNIEQAHRPDEYVTLDQIAQCEKFLAALIGSQVPHGA</sequence>
<feature type="domain" description="Peptidase M20 dimerisation" evidence="10">
    <location>
        <begin position="184"/>
        <end position="292"/>
    </location>
</feature>
<dbReference type="InterPro" id="IPR050072">
    <property type="entry name" value="Peptidase_M20A"/>
</dbReference>
<proteinExistence type="inferred from homology"/>
<evidence type="ECO:0000256" key="3">
    <source>
        <dbReference type="ARBA" id="ARBA00022490"/>
    </source>
</evidence>
<comment type="similarity">
    <text evidence="2">Belongs to the peptidase M20A family. ArgE subfamily.</text>
</comment>
<keyword evidence="6" id="KW-0479">Metal-binding</keyword>
<evidence type="ECO:0000256" key="5">
    <source>
        <dbReference type="ARBA" id="ARBA00022605"/>
    </source>
</evidence>
<dbReference type="GO" id="GO:0006526">
    <property type="term" value="P:L-arginine biosynthetic process"/>
    <property type="evidence" value="ECO:0007669"/>
    <property type="project" value="UniProtKB-KW"/>
</dbReference>
<evidence type="ECO:0000256" key="4">
    <source>
        <dbReference type="ARBA" id="ARBA00022571"/>
    </source>
</evidence>
<reference evidence="11 12" key="1">
    <citation type="submission" date="2020-07" db="EMBL/GenBank/DDBJ databases">
        <title>Taxonomic revisions and descriptions of new bacterial species based on genomic comparisons in the high-G+C-content subgroup of the family Alcaligenaceae.</title>
        <authorList>
            <person name="Szabo A."/>
            <person name="Felfoldi T."/>
        </authorList>
    </citation>
    <scope>NUCLEOTIDE SEQUENCE [LARGE SCALE GENOMIC DNA]</scope>
    <source>
        <strain evidence="11 12">LMG 24012</strain>
    </source>
</reference>
<dbReference type="FunFam" id="3.30.70.360:FF:000003">
    <property type="entry name" value="Acetylornithine deacetylase"/>
    <property type="match status" value="1"/>
</dbReference>
<evidence type="ECO:0000256" key="2">
    <source>
        <dbReference type="ARBA" id="ARBA00005691"/>
    </source>
</evidence>
<accession>A0A853FWL4</accession>